<sequence>MRYKEEGSDGKFILISIKKMSIEAISQKTDRIKRKFSLRYKEEAQAANSFLYLKTKPRR</sequence>
<evidence type="ECO:0000313" key="1">
    <source>
        <dbReference type="EMBL" id="GIO45468.1"/>
    </source>
</evidence>
<name>A0A919YAC2_9BACL</name>
<accession>A0A919YAC2</accession>
<comment type="caution">
    <text evidence="1">The sequence shown here is derived from an EMBL/GenBank/DDBJ whole genome shotgun (WGS) entry which is preliminary data.</text>
</comment>
<proteinExistence type="predicted"/>
<gene>
    <name evidence="1" type="ORF">J34TS1_02330</name>
</gene>
<protein>
    <submittedName>
        <fullName evidence="1">Uncharacterized protein</fullName>
    </submittedName>
</protein>
<keyword evidence="2" id="KW-1185">Reference proteome</keyword>
<dbReference type="AlphaFoldDB" id="A0A919YAC2"/>
<reference evidence="1 2" key="1">
    <citation type="submission" date="2021-03" db="EMBL/GenBank/DDBJ databases">
        <title>Antimicrobial resistance genes in bacteria isolated from Japanese honey, and their potential for conferring macrolide and lincosamide resistance in the American foulbrood pathogen Paenibacillus larvae.</title>
        <authorList>
            <person name="Okamoto M."/>
            <person name="Kumagai M."/>
            <person name="Kanamori H."/>
            <person name="Takamatsu D."/>
        </authorList>
    </citation>
    <scope>NUCLEOTIDE SEQUENCE [LARGE SCALE GENOMIC DNA]</scope>
    <source>
        <strain evidence="1 2">J34TS1</strain>
    </source>
</reference>
<dbReference type="Proteomes" id="UP000682811">
    <property type="component" value="Unassembled WGS sequence"/>
</dbReference>
<organism evidence="1 2">
    <name type="scientific">Paenibacillus azoreducens</name>
    <dbReference type="NCBI Taxonomy" id="116718"/>
    <lineage>
        <taxon>Bacteria</taxon>
        <taxon>Bacillati</taxon>
        <taxon>Bacillota</taxon>
        <taxon>Bacilli</taxon>
        <taxon>Bacillales</taxon>
        <taxon>Paenibacillaceae</taxon>
        <taxon>Paenibacillus</taxon>
    </lineage>
</organism>
<dbReference type="EMBL" id="BORT01000001">
    <property type="protein sequence ID" value="GIO45468.1"/>
    <property type="molecule type" value="Genomic_DNA"/>
</dbReference>
<evidence type="ECO:0000313" key="2">
    <source>
        <dbReference type="Proteomes" id="UP000682811"/>
    </source>
</evidence>